<keyword evidence="3" id="KW-1185">Reference proteome</keyword>
<accession>A0AAD4XR27</accession>
<gene>
    <name evidence="2" type="ORF">MKW98_018386</name>
</gene>
<proteinExistence type="predicted"/>
<name>A0AAD4XR27_9MAGN</name>
<evidence type="ECO:0000313" key="2">
    <source>
        <dbReference type="EMBL" id="KAI3935197.1"/>
    </source>
</evidence>
<sequence>MSGFSWNLLVIIQIYFVAYSRDDHAYLIQLSCWIIYQLEFAAKKNYNERLGIPQQTHRFTNSKMSTICSIKYPKEEKVD</sequence>
<reference evidence="2" key="1">
    <citation type="submission" date="2022-04" db="EMBL/GenBank/DDBJ databases">
        <title>A functionally conserved STORR gene fusion in Papaver species that diverged 16.8 million years ago.</title>
        <authorList>
            <person name="Catania T."/>
        </authorList>
    </citation>
    <scope>NUCLEOTIDE SEQUENCE</scope>
    <source>
        <strain evidence="2">S-188037</strain>
    </source>
</reference>
<feature type="signal peptide" evidence="1">
    <location>
        <begin position="1"/>
        <end position="20"/>
    </location>
</feature>
<evidence type="ECO:0000313" key="3">
    <source>
        <dbReference type="Proteomes" id="UP001202328"/>
    </source>
</evidence>
<organism evidence="2 3">
    <name type="scientific">Papaver atlanticum</name>
    <dbReference type="NCBI Taxonomy" id="357466"/>
    <lineage>
        <taxon>Eukaryota</taxon>
        <taxon>Viridiplantae</taxon>
        <taxon>Streptophyta</taxon>
        <taxon>Embryophyta</taxon>
        <taxon>Tracheophyta</taxon>
        <taxon>Spermatophyta</taxon>
        <taxon>Magnoliopsida</taxon>
        <taxon>Ranunculales</taxon>
        <taxon>Papaveraceae</taxon>
        <taxon>Papaveroideae</taxon>
        <taxon>Papaver</taxon>
    </lineage>
</organism>
<protein>
    <submittedName>
        <fullName evidence="2">Uncharacterized protein</fullName>
    </submittedName>
</protein>
<dbReference type="EMBL" id="JAJJMB010006306">
    <property type="protein sequence ID" value="KAI3935197.1"/>
    <property type="molecule type" value="Genomic_DNA"/>
</dbReference>
<comment type="caution">
    <text evidence="2">The sequence shown here is derived from an EMBL/GenBank/DDBJ whole genome shotgun (WGS) entry which is preliminary data.</text>
</comment>
<evidence type="ECO:0000256" key="1">
    <source>
        <dbReference type="SAM" id="SignalP"/>
    </source>
</evidence>
<keyword evidence="1" id="KW-0732">Signal</keyword>
<dbReference type="Proteomes" id="UP001202328">
    <property type="component" value="Unassembled WGS sequence"/>
</dbReference>
<feature type="chain" id="PRO_5042067789" evidence="1">
    <location>
        <begin position="21"/>
        <end position="79"/>
    </location>
</feature>
<dbReference type="AlphaFoldDB" id="A0AAD4XR27"/>